<gene>
    <name evidence="3" type="ORF">SSYIS1_40120</name>
</gene>
<dbReference type="GO" id="GO:0003677">
    <property type="term" value="F:DNA binding"/>
    <property type="evidence" value="ECO:0007669"/>
    <property type="project" value="UniProtKB-KW"/>
</dbReference>
<keyword evidence="1" id="KW-0238">DNA-binding</keyword>
<evidence type="ECO:0000259" key="2">
    <source>
        <dbReference type="SMART" id="SM00421"/>
    </source>
</evidence>
<evidence type="ECO:0000313" key="4">
    <source>
        <dbReference type="Proteomes" id="UP000324392"/>
    </source>
</evidence>
<organism evidence="3 4">
    <name type="scientific">Serratia symbiotica</name>
    <dbReference type="NCBI Taxonomy" id="138074"/>
    <lineage>
        <taxon>Bacteria</taxon>
        <taxon>Pseudomonadati</taxon>
        <taxon>Pseudomonadota</taxon>
        <taxon>Gammaproteobacteria</taxon>
        <taxon>Enterobacterales</taxon>
        <taxon>Yersiniaceae</taxon>
        <taxon>Serratia</taxon>
    </lineage>
</organism>
<dbReference type="InterPro" id="IPR036388">
    <property type="entry name" value="WH-like_DNA-bd_sf"/>
</dbReference>
<evidence type="ECO:0000313" key="3">
    <source>
        <dbReference type="EMBL" id="BBI93015.1"/>
    </source>
</evidence>
<dbReference type="SUPFAM" id="SSF46894">
    <property type="entry name" value="C-terminal effector domain of the bipartite response regulators"/>
    <property type="match status" value="1"/>
</dbReference>
<name>A0A455VT20_9GAMM</name>
<dbReference type="SMART" id="SM00421">
    <property type="entry name" value="HTH_LUXR"/>
    <property type="match status" value="1"/>
</dbReference>
<dbReference type="Proteomes" id="UP000324392">
    <property type="component" value="Plasmid pSsyis1"/>
</dbReference>
<sequence>MQAFFSYDFTPYREVFPELPDAQLKTFVLYGQFYKVENIALKLDISVTTVYEHLNRVKEKHNITSLFELRLMFSSRTECHLLRKIDALLNI</sequence>
<dbReference type="RefSeq" id="WP_149590987.1">
    <property type="nucleotide sequence ID" value="NZ_AP019532.1"/>
</dbReference>
<dbReference type="Gene3D" id="1.10.10.10">
    <property type="entry name" value="Winged helix-like DNA-binding domain superfamily/Winged helix DNA-binding domain"/>
    <property type="match status" value="1"/>
</dbReference>
<dbReference type="EMBL" id="AP019532">
    <property type="protein sequence ID" value="BBI93015.1"/>
    <property type="molecule type" value="Genomic_DNA"/>
</dbReference>
<dbReference type="GO" id="GO:0006355">
    <property type="term" value="P:regulation of DNA-templated transcription"/>
    <property type="evidence" value="ECO:0007669"/>
    <property type="project" value="InterPro"/>
</dbReference>
<dbReference type="AlphaFoldDB" id="A0A455VT20"/>
<dbReference type="InterPro" id="IPR016032">
    <property type="entry name" value="Sig_transdc_resp-reg_C-effctor"/>
</dbReference>
<reference evidence="3 4" key="1">
    <citation type="submission" date="2019-03" db="EMBL/GenBank/DDBJ databases">
        <title>The genome sequence of Candidatus Serratia symbiotica strain IS.</title>
        <authorList>
            <person name="Nikoh N."/>
            <person name="Koga R."/>
            <person name="Oshima K."/>
            <person name="Hattori M."/>
            <person name="Fukatsu T."/>
        </authorList>
    </citation>
    <scope>NUCLEOTIDE SEQUENCE [LARGE SCALE GENOMIC DNA]</scope>
    <source>
        <strain evidence="3 4">IS</strain>
        <plasmid evidence="4">pssyis1 dna</plasmid>
    </source>
</reference>
<geneLocation type="plasmid" evidence="4">
    <name>pssyis1 dna</name>
</geneLocation>
<keyword evidence="3" id="KW-0614">Plasmid</keyword>
<protein>
    <recommendedName>
        <fullName evidence="2">HTH luxR-type domain-containing protein</fullName>
    </recommendedName>
</protein>
<dbReference type="InterPro" id="IPR000792">
    <property type="entry name" value="Tscrpt_reg_LuxR_C"/>
</dbReference>
<evidence type="ECO:0000256" key="1">
    <source>
        <dbReference type="ARBA" id="ARBA00023125"/>
    </source>
</evidence>
<accession>A0A455VT20</accession>
<proteinExistence type="predicted"/>
<feature type="domain" description="HTH luxR-type" evidence="2">
    <location>
        <begin position="16"/>
        <end position="73"/>
    </location>
</feature>